<dbReference type="Proteomes" id="UP000078512">
    <property type="component" value="Unassembled WGS sequence"/>
</dbReference>
<dbReference type="InterPro" id="IPR023393">
    <property type="entry name" value="START-like_dom_sf"/>
</dbReference>
<dbReference type="EMBL" id="KV442023">
    <property type="protein sequence ID" value="OAQ32861.1"/>
    <property type="molecule type" value="Genomic_DNA"/>
</dbReference>
<feature type="region of interest" description="Disordered" evidence="4">
    <location>
        <begin position="222"/>
        <end position="352"/>
    </location>
</feature>
<dbReference type="InterPro" id="IPR044996">
    <property type="entry name" value="COQ10-like"/>
</dbReference>
<organism evidence="6 7">
    <name type="scientific">Linnemannia elongata AG-77</name>
    <dbReference type="NCBI Taxonomy" id="1314771"/>
    <lineage>
        <taxon>Eukaryota</taxon>
        <taxon>Fungi</taxon>
        <taxon>Fungi incertae sedis</taxon>
        <taxon>Mucoromycota</taxon>
        <taxon>Mortierellomycotina</taxon>
        <taxon>Mortierellomycetes</taxon>
        <taxon>Mortierellales</taxon>
        <taxon>Mortierellaceae</taxon>
        <taxon>Linnemannia</taxon>
    </lineage>
</organism>
<evidence type="ECO:0000256" key="4">
    <source>
        <dbReference type="SAM" id="MobiDB-lite"/>
    </source>
</evidence>
<evidence type="ECO:0000259" key="5">
    <source>
        <dbReference type="Pfam" id="PF03364"/>
    </source>
</evidence>
<feature type="compositionally biased region" description="Polar residues" evidence="4">
    <location>
        <begin position="340"/>
        <end position="352"/>
    </location>
</feature>
<dbReference type="GO" id="GO:0048039">
    <property type="term" value="F:ubiquinone binding"/>
    <property type="evidence" value="ECO:0007669"/>
    <property type="project" value="InterPro"/>
</dbReference>
<dbReference type="OrthoDB" id="292693at2759"/>
<dbReference type="STRING" id="1314771.A0A197K835"/>
<proteinExistence type="inferred from homology"/>
<dbReference type="GO" id="GO:0005739">
    <property type="term" value="C:mitochondrion"/>
    <property type="evidence" value="ECO:0007669"/>
    <property type="project" value="TreeGrafter"/>
</dbReference>
<feature type="compositionally biased region" description="Low complexity" evidence="4">
    <location>
        <begin position="293"/>
        <end position="304"/>
    </location>
</feature>
<dbReference type="InterPro" id="IPR005031">
    <property type="entry name" value="COQ10_START"/>
</dbReference>
<dbReference type="GO" id="GO:0045333">
    <property type="term" value="P:cellular respiration"/>
    <property type="evidence" value="ECO:0007669"/>
    <property type="project" value="InterPro"/>
</dbReference>
<dbReference type="PANTHER" id="PTHR12901:SF10">
    <property type="entry name" value="COENZYME Q-BINDING PROTEIN COQ10, MITOCHONDRIAL"/>
    <property type="match status" value="1"/>
</dbReference>
<feature type="compositionally biased region" description="Low complexity" evidence="4">
    <location>
        <begin position="312"/>
        <end position="339"/>
    </location>
</feature>
<keyword evidence="7" id="KW-1185">Reference proteome</keyword>
<dbReference type="Pfam" id="PF03364">
    <property type="entry name" value="Polyketide_cyc"/>
    <property type="match status" value="1"/>
</dbReference>
<dbReference type="PANTHER" id="PTHR12901">
    <property type="entry name" value="SPERM PROTEIN HOMOLOG"/>
    <property type="match status" value="1"/>
</dbReference>
<comment type="function">
    <text evidence="3">Required for the function of coenzyme Q in the respiratory chain. May serve as a chaperone or may be involved in the transport of Q6 from its site of synthesis to the catalytic sites of the respiratory complexes.</text>
</comment>
<accession>A0A197K835</accession>
<evidence type="ECO:0000256" key="1">
    <source>
        <dbReference type="ARBA" id="ARBA00006885"/>
    </source>
</evidence>
<evidence type="ECO:0000313" key="6">
    <source>
        <dbReference type="EMBL" id="OAQ32861.1"/>
    </source>
</evidence>
<feature type="domain" description="Coenzyme Q-binding protein COQ10 START" evidence="5">
    <location>
        <begin position="82"/>
        <end position="212"/>
    </location>
</feature>
<evidence type="ECO:0000256" key="2">
    <source>
        <dbReference type="ARBA" id="ARBA00011814"/>
    </source>
</evidence>
<dbReference type="AlphaFoldDB" id="A0A197K835"/>
<protein>
    <recommendedName>
        <fullName evidence="5">Coenzyme Q-binding protein COQ10 START domain-containing protein</fullName>
    </recommendedName>
</protein>
<dbReference type="SUPFAM" id="SSF55961">
    <property type="entry name" value="Bet v1-like"/>
    <property type="match status" value="1"/>
</dbReference>
<evidence type="ECO:0000313" key="7">
    <source>
        <dbReference type="Proteomes" id="UP000078512"/>
    </source>
</evidence>
<comment type="similarity">
    <text evidence="1">Belongs to the COQ10 family.</text>
</comment>
<reference evidence="6 7" key="1">
    <citation type="submission" date="2016-05" db="EMBL/GenBank/DDBJ databases">
        <title>Genome sequencing reveals origins of a unique bacterial endosymbiosis in the earliest lineages of terrestrial Fungi.</title>
        <authorList>
            <consortium name="DOE Joint Genome Institute"/>
            <person name="Uehling J."/>
            <person name="Gryganskyi A."/>
            <person name="Hameed K."/>
            <person name="Tschaplinski T."/>
            <person name="Misztal P."/>
            <person name="Wu S."/>
            <person name="Desiro A."/>
            <person name="Vande Pol N."/>
            <person name="Du Z.-Y."/>
            <person name="Zienkiewicz A."/>
            <person name="Zienkiewicz K."/>
            <person name="Morin E."/>
            <person name="Tisserant E."/>
            <person name="Splivallo R."/>
            <person name="Hainaut M."/>
            <person name="Henrissat B."/>
            <person name="Ohm R."/>
            <person name="Kuo A."/>
            <person name="Yan J."/>
            <person name="Lipzen A."/>
            <person name="Nolan M."/>
            <person name="Labutti K."/>
            <person name="Barry K."/>
            <person name="Goldstein A."/>
            <person name="Labbe J."/>
            <person name="Schadt C."/>
            <person name="Tuskan G."/>
            <person name="Grigoriev I."/>
            <person name="Martin F."/>
            <person name="Vilgalys R."/>
            <person name="Bonito G."/>
        </authorList>
    </citation>
    <scope>NUCLEOTIDE SEQUENCE [LARGE SCALE GENOMIC DNA]</scope>
    <source>
        <strain evidence="6 7">AG-77</strain>
    </source>
</reference>
<evidence type="ECO:0000256" key="3">
    <source>
        <dbReference type="ARBA" id="ARBA00024947"/>
    </source>
</evidence>
<dbReference type="Gene3D" id="3.30.530.20">
    <property type="match status" value="2"/>
</dbReference>
<comment type="subunit">
    <text evidence="2">Interacts with coenzyme Q.</text>
</comment>
<gene>
    <name evidence="6" type="ORF">K457DRAFT_134961</name>
</gene>
<sequence>MKALIRTSTPCCHRNALCIRLYSSTRAPPAPQWSSSTNSILTTVTTRTSRRHFITLPKLPQLPNLLKPLSSSRHYKDRTLLKYSQQEFYDLVANVDDYHKFLPWCTYSKMSAPLPLGSGSGSESAGSEGRKNKASNALVGAVKGGGEVTVRHGELGIGFNSFQERYVSTVTCQEPWVVRAVSYDSKLFKELSTTWRFTPNIPKTTTLEATMDQEVQESQLLTRPAADDDDSEKGSVAAVSAEGQENENEAEEALQQPSPPTTTPPAKIATQKVQEQPKHYPTAAAVFGEAALPRPRTVPSTSPSEPAPSPSSPSSSTAPSTSIPTGTQSTSTKESTTTSGQAPTQSSPQKQVILQRTASPSNLATMKPSDYPLVWIDFEIEFEFASPVHASMSSLFFDQVSKEMLAAFVKRAEVLYGKR</sequence>
<name>A0A197K835_9FUNG</name>